<protein>
    <recommendedName>
        <fullName evidence="2">NAD(P)-binding domain-containing protein</fullName>
    </recommendedName>
</protein>
<keyword evidence="1" id="KW-1133">Transmembrane helix</keyword>
<feature type="domain" description="NAD(P)-binding" evidence="2">
    <location>
        <begin position="7"/>
        <end position="111"/>
    </location>
</feature>
<keyword evidence="1" id="KW-0472">Membrane</keyword>
<feature type="transmembrane region" description="Helical" evidence="1">
    <location>
        <begin position="102"/>
        <end position="125"/>
    </location>
</feature>
<name>A0A498R176_9MYCO</name>
<accession>A0A498R176</accession>
<reference evidence="3 4" key="1">
    <citation type="submission" date="2018-09" db="EMBL/GenBank/DDBJ databases">
        <authorList>
            <person name="Tagini F."/>
        </authorList>
    </citation>
    <scope>NUCLEOTIDE SEQUENCE [LARGE SCALE GENOMIC DNA]</scope>
    <source>
        <strain evidence="3 4">MK142</strain>
    </source>
</reference>
<evidence type="ECO:0000256" key="1">
    <source>
        <dbReference type="SAM" id="Phobius"/>
    </source>
</evidence>
<dbReference type="InterPro" id="IPR051606">
    <property type="entry name" value="Polyketide_Oxido-like"/>
</dbReference>
<evidence type="ECO:0000313" key="3">
    <source>
        <dbReference type="EMBL" id="VBA55635.1"/>
    </source>
</evidence>
<dbReference type="GO" id="GO:0016646">
    <property type="term" value="F:oxidoreductase activity, acting on the CH-NH group of donors, NAD or NADP as acceptor"/>
    <property type="evidence" value="ECO:0007669"/>
    <property type="project" value="TreeGrafter"/>
</dbReference>
<feature type="transmembrane region" description="Helical" evidence="1">
    <location>
        <begin position="131"/>
        <end position="153"/>
    </location>
</feature>
<organism evidence="3 4">
    <name type="scientific">Mycobacterium pseudokansasii</name>
    <dbReference type="NCBI Taxonomy" id="2341080"/>
    <lineage>
        <taxon>Bacteria</taxon>
        <taxon>Bacillati</taxon>
        <taxon>Actinomycetota</taxon>
        <taxon>Actinomycetes</taxon>
        <taxon>Mycobacteriales</taxon>
        <taxon>Mycobacteriaceae</taxon>
        <taxon>Mycobacterium</taxon>
    </lineage>
</organism>
<evidence type="ECO:0000259" key="2">
    <source>
        <dbReference type="Pfam" id="PF13460"/>
    </source>
</evidence>
<keyword evidence="1" id="KW-0812">Transmembrane</keyword>
<dbReference type="InterPro" id="IPR036291">
    <property type="entry name" value="NAD(P)-bd_dom_sf"/>
</dbReference>
<dbReference type="SUPFAM" id="SSF51735">
    <property type="entry name" value="NAD(P)-binding Rossmann-fold domains"/>
    <property type="match status" value="1"/>
</dbReference>
<dbReference type="PANTHER" id="PTHR43355">
    <property type="entry name" value="FLAVIN REDUCTASE (NADPH)"/>
    <property type="match status" value="1"/>
</dbReference>
<dbReference type="RefSeq" id="WP_122502600.1">
    <property type="nucleotide sequence ID" value="NZ_UPHU01000001.1"/>
</dbReference>
<dbReference type="EMBL" id="UPHU01000001">
    <property type="protein sequence ID" value="VBA55635.1"/>
    <property type="molecule type" value="Genomic_DNA"/>
</dbReference>
<dbReference type="AlphaFoldDB" id="A0A498R176"/>
<dbReference type="Pfam" id="PF13460">
    <property type="entry name" value="NAD_binding_10"/>
    <property type="match status" value="1"/>
</dbReference>
<dbReference type="OrthoDB" id="3763081at2"/>
<dbReference type="GO" id="GO:0016020">
    <property type="term" value="C:membrane"/>
    <property type="evidence" value="ECO:0007669"/>
    <property type="project" value="UniProtKB-SubCell"/>
</dbReference>
<gene>
    <name evidence="3" type="ORF">LAUMK142_05186</name>
</gene>
<evidence type="ECO:0000313" key="4">
    <source>
        <dbReference type="Proteomes" id="UP000268285"/>
    </source>
</evidence>
<feature type="transmembrane region" description="Helical" evidence="1">
    <location>
        <begin position="160"/>
        <end position="180"/>
    </location>
</feature>
<sequence>MKITVFGATGGVGKHLVAQALQRGHAVSAVVRDPARLPVSSPALTVTTVPGLEDPDLLRPALRGSDAVLSAVGPRDRKDTAVATTSTASIVRTMQATGIERLVSWLTFPIGTLKTGGAIGLAVGLAGLRMVGVAVAIGLVLFFVCAIYTHILARDYSPQFALAIGFLALNVASPALALNVA</sequence>
<dbReference type="Proteomes" id="UP000268285">
    <property type="component" value="Unassembled WGS sequence"/>
</dbReference>
<proteinExistence type="predicted"/>
<dbReference type="PANTHER" id="PTHR43355:SF2">
    <property type="entry name" value="FLAVIN REDUCTASE (NADPH)"/>
    <property type="match status" value="1"/>
</dbReference>
<dbReference type="Gene3D" id="3.40.50.720">
    <property type="entry name" value="NAD(P)-binding Rossmann-like Domain"/>
    <property type="match status" value="1"/>
</dbReference>
<keyword evidence="4" id="KW-1185">Reference proteome</keyword>
<dbReference type="InterPro" id="IPR016040">
    <property type="entry name" value="NAD(P)-bd_dom"/>
</dbReference>